<reference evidence="1" key="1">
    <citation type="journal article" date="2015" name="Nature">
        <title>Complex archaea that bridge the gap between prokaryotes and eukaryotes.</title>
        <authorList>
            <person name="Spang A."/>
            <person name="Saw J.H."/>
            <person name="Jorgensen S.L."/>
            <person name="Zaremba-Niedzwiedzka K."/>
            <person name="Martijn J."/>
            <person name="Lind A.E."/>
            <person name="van Eijk R."/>
            <person name="Schleper C."/>
            <person name="Guy L."/>
            <person name="Ettema T.J."/>
        </authorList>
    </citation>
    <scope>NUCLEOTIDE SEQUENCE</scope>
</reference>
<dbReference type="EMBL" id="LAZR01000092">
    <property type="protein sequence ID" value="KKN92777.1"/>
    <property type="molecule type" value="Genomic_DNA"/>
</dbReference>
<dbReference type="AlphaFoldDB" id="A0A0F9UZ45"/>
<accession>A0A0F9UZ45</accession>
<proteinExistence type="predicted"/>
<sequence length="116" mass="13240">MIRLLKQFFIICGRIEKRRAAYCSDHQAMICLATVFNNPIRQYVLDTHASTAKGAGHKDNTMTIDGLFLCAQESDSVFRHSMPEPFNSSRERWKANHLLEVYLSVFIAFCFHSPGA</sequence>
<organism evidence="1">
    <name type="scientific">marine sediment metagenome</name>
    <dbReference type="NCBI Taxonomy" id="412755"/>
    <lineage>
        <taxon>unclassified sequences</taxon>
        <taxon>metagenomes</taxon>
        <taxon>ecological metagenomes</taxon>
    </lineage>
</organism>
<name>A0A0F9UZ45_9ZZZZ</name>
<evidence type="ECO:0000313" key="1">
    <source>
        <dbReference type="EMBL" id="KKN92777.1"/>
    </source>
</evidence>
<comment type="caution">
    <text evidence="1">The sequence shown here is derived from an EMBL/GenBank/DDBJ whole genome shotgun (WGS) entry which is preliminary data.</text>
</comment>
<protein>
    <submittedName>
        <fullName evidence="1">Uncharacterized protein</fullName>
    </submittedName>
</protein>
<gene>
    <name evidence="1" type="ORF">LCGC14_0205200</name>
</gene>